<dbReference type="Proteomes" id="UP000579250">
    <property type="component" value="Unassembled WGS sequence"/>
</dbReference>
<dbReference type="AlphaFoldDB" id="A0A846YP22"/>
<evidence type="ECO:0000313" key="2">
    <source>
        <dbReference type="EMBL" id="NKZ02500.1"/>
    </source>
</evidence>
<organism evidence="2 3">
    <name type="scientific">Actinomadura latina</name>
    <dbReference type="NCBI Taxonomy" id="163603"/>
    <lineage>
        <taxon>Bacteria</taxon>
        <taxon>Bacillati</taxon>
        <taxon>Actinomycetota</taxon>
        <taxon>Actinomycetes</taxon>
        <taxon>Streptosporangiales</taxon>
        <taxon>Thermomonosporaceae</taxon>
        <taxon>Actinomadura</taxon>
    </lineage>
</organism>
<reference evidence="2 3" key="1">
    <citation type="submission" date="2020-04" db="EMBL/GenBank/DDBJ databases">
        <title>MicrobeNet Type strains.</title>
        <authorList>
            <person name="Nicholson A.C."/>
        </authorList>
    </citation>
    <scope>NUCLEOTIDE SEQUENCE [LARGE SCALE GENOMIC DNA]</scope>
    <source>
        <strain evidence="2 3">ATCC BAA-277</strain>
    </source>
</reference>
<accession>A0A846YP22</accession>
<gene>
    <name evidence="2" type="ORF">HGB48_01805</name>
</gene>
<protein>
    <submittedName>
        <fullName evidence="2">DUF397 domain-containing protein</fullName>
    </submittedName>
</protein>
<feature type="domain" description="DUF397" evidence="1">
    <location>
        <begin position="6"/>
        <end position="58"/>
    </location>
</feature>
<dbReference type="InterPro" id="IPR007278">
    <property type="entry name" value="DUF397"/>
</dbReference>
<evidence type="ECO:0000313" key="3">
    <source>
        <dbReference type="Proteomes" id="UP000579250"/>
    </source>
</evidence>
<keyword evidence="3" id="KW-1185">Reference proteome</keyword>
<name>A0A846YP22_9ACTN</name>
<comment type="caution">
    <text evidence="2">The sequence shown here is derived from an EMBL/GenBank/DDBJ whole genome shotgun (WGS) entry which is preliminary data.</text>
</comment>
<dbReference type="Pfam" id="PF04149">
    <property type="entry name" value="DUF397"/>
    <property type="match status" value="1"/>
</dbReference>
<proteinExistence type="predicted"/>
<evidence type="ECO:0000259" key="1">
    <source>
        <dbReference type="Pfam" id="PF04149"/>
    </source>
</evidence>
<sequence length="61" mass="6650">MDMSAAVWKKSSRSNESGDACVEVASIGELVAVRDSKDPNGSVLAMSRQEFRCFARVLKDL</sequence>
<dbReference type="EMBL" id="JAAXPI010000001">
    <property type="protein sequence ID" value="NKZ02500.1"/>
    <property type="molecule type" value="Genomic_DNA"/>
</dbReference>